<protein>
    <submittedName>
        <fullName evidence="2">Uncharacterized protein</fullName>
    </submittedName>
</protein>
<organism evidence="2 3">
    <name type="scientific">Ornithinicoccus hortensis</name>
    <dbReference type="NCBI Taxonomy" id="82346"/>
    <lineage>
        <taxon>Bacteria</taxon>
        <taxon>Bacillati</taxon>
        <taxon>Actinomycetota</taxon>
        <taxon>Actinomycetes</taxon>
        <taxon>Micrococcales</taxon>
        <taxon>Intrasporangiaceae</taxon>
        <taxon>Ornithinicoccus</taxon>
    </lineage>
</organism>
<feature type="transmembrane region" description="Helical" evidence="1">
    <location>
        <begin position="5"/>
        <end position="22"/>
    </location>
</feature>
<accession>A0A542YN90</accession>
<keyword evidence="1" id="KW-0812">Transmembrane</keyword>
<sequence length="134" mass="14316">MRSKYLLAGAGVAAVLSIIGLVGSLLELWWLVVLAGMALLSATLLVALDADRRVRSLRPYIRGEVVRSSRAPKAPKPAATQSPAVSEVDIVGAVKVLQAQYVGRMDRLQTSLDEAVALVRDERAATPPRSDQQA</sequence>
<name>A0A542YN90_9MICO</name>
<evidence type="ECO:0000313" key="3">
    <source>
        <dbReference type="Proteomes" id="UP000319516"/>
    </source>
</evidence>
<proteinExistence type="predicted"/>
<keyword evidence="1" id="KW-0472">Membrane</keyword>
<dbReference type="Proteomes" id="UP000319516">
    <property type="component" value="Unassembled WGS sequence"/>
</dbReference>
<evidence type="ECO:0000256" key="1">
    <source>
        <dbReference type="SAM" id="Phobius"/>
    </source>
</evidence>
<evidence type="ECO:0000313" key="2">
    <source>
        <dbReference type="EMBL" id="TQL49404.1"/>
    </source>
</evidence>
<keyword evidence="1" id="KW-1133">Transmembrane helix</keyword>
<feature type="transmembrane region" description="Helical" evidence="1">
    <location>
        <begin position="28"/>
        <end position="48"/>
    </location>
</feature>
<gene>
    <name evidence="2" type="ORF">FB467_0474</name>
</gene>
<dbReference type="EMBL" id="VFOP01000001">
    <property type="protein sequence ID" value="TQL49404.1"/>
    <property type="molecule type" value="Genomic_DNA"/>
</dbReference>
<reference evidence="2 3" key="1">
    <citation type="submission" date="2019-06" db="EMBL/GenBank/DDBJ databases">
        <title>Sequencing the genomes of 1000 actinobacteria strains.</title>
        <authorList>
            <person name="Klenk H.-P."/>
        </authorList>
    </citation>
    <scope>NUCLEOTIDE SEQUENCE [LARGE SCALE GENOMIC DNA]</scope>
    <source>
        <strain evidence="2 3">DSM 12335</strain>
    </source>
</reference>
<dbReference type="RefSeq" id="WP_141783667.1">
    <property type="nucleotide sequence ID" value="NZ_BAAAIK010000003.1"/>
</dbReference>
<comment type="caution">
    <text evidence="2">The sequence shown here is derived from an EMBL/GenBank/DDBJ whole genome shotgun (WGS) entry which is preliminary data.</text>
</comment>
<dbReference type="AlphaFoldDB" id="A0A542YN90"/>
<keyword evidence="3" id="KW-1185">Reference proteome</keyword>
<dbReference type="OrthoDB" id="4872368at2"/>